<keyword evidence="2" id="KW-1185">Reference proteome</keyword>
<evidence type="ECO:0000313" key="2">
    <source>
        <dbReference type="Proteomes" id="UP001341840"/>
    </source>
</evidence>
<sequence>SATSITNPVILLRSAKLASHLRPVAFRLAVAAQPFKISSTSLDHLCLATDFASPLPLRSSFLCRSTIPSPFQLPSTSFFPDLPQILPLLCHFDSTPIAGLLFISCI</sequence>
<protein>
    <submittedName>
        <fullName evidence="1">Uncharacterized protein</fullName>
    </submittedName>
</protein>
<proteinExistence type="predicted"/>
<evidence type="ECO:0000313" key="1">
    <source>
        <dbReference type="EMBL" id="MED6163379.1"/>
    </source>
</evidence>
<gene>
    <name evidence="1" type="ORF">PIB30_079350</name>
</gene>
<organism evidence="1 2">
    <name type="scientific">Stylosanthes scabra</name>
    <dbReference type="NCBI Taxonomy" id="79078"/>
    <lineage>
        <taxon>Eukaryota</taxon>
        <taxon>Viridiplantae</taxon>
        <taxon>Streptophyta</taxon>
        <taxon>Embryophyta</taxon>
        <taxon>Tracheophyta</taxon>
        <taxon>Spermatophyta</taxon>
        <taxon>Magnoliopsida</taxon>
        <taxon>eudicotyledons</taxon>
        <taxon>Gunneridae</taxon>
        <taxon>Pentapetalae</taxon>
        <taxon>rosids</taxon>
        <taxon>fabids</taxon>
        <taxon>Fabales</taxon>
        <taxon>Fabaceae</taxon>
        <taxon>Papilionoideae</taxon>
        <taxon>50 kb inversion clade</taxon>
        <taxon>dalbergioids sensu lato</taxon>
        <taxon>Dalbergieae</taxon>
        <taxon>Pterocarpus clade</taxon>
        <taxon>Stylosanthes</taxon>
    </lineage>
</organism>
<dbReference type="EMBL" id="JASCZI010121951">
    <property type="protein sequence ID" value="MED6163379.1"/>
    <property type="molecule type" value="Genomic_DNA"/>
</dbReference>
<dbReference type="Proteomes" id="UP001341840">
    <property type="component" value="Unassembled WGS sequence"/>
</dbReference>
<feature type="non-terminal residue" evidence="1">
    <location>
        <position position="1"/>
    </location>
</feature>
<comment type="caution">
    <text evidence="1">The sequence shown here is derived from an EMBL/GenBank/DDBJ whole genome shotgun (WGS) entry which is preliminary data.</text>
</comment>
<name>A0ABU6UR62_9FABA</name>
<reference evidence="1 2" key="1">
    <citation type="journal article" date="2023" name="Plants (Basel)">
        <title>Bridging the Gap: Combining Genomics and Transcriptomics Approaches to Understand Stylosanthes scabra, an Orphan Legume from the Brazilian Caatinga.</title>
        <authorList>
            <person name="Ferreira-Neto J.R.C."/>
            <person name="da Silva M.D."/>
            <person name="Binneck E."/>
            <person name="de Melo N.F."/>
            <person name="da Silva R.H."/>
            <person name="de Melo A.L.T.M."/>
            <person name="Pandolfi V."/>
            <person name="Bustamante F.O."/>
            <person name="Brasileiro-Vidal A.C."/>
            <person name="Benko-Iseppon A.M."/>
        </authorList>
    </citation>
    <scope>NUCLEOTIDE SEQUENCE [LARGE SCALE GENOMIC DNA]</scope>
    <source>
        <tissue evidence="1">Leaves</tissue>
    </source>
</reference>
<accession>A0ABU6UR62</accession>